<accession>A0A286TZB5</accession>
<dbReference type="Pfam" id="PF00733">
    <property type="entry name" value="Asn_synthase"/>
    <property type="match status" value="1"/>
</dbReference>
<feature type="binding site" evidence="9">
    <location>
        <begin position="363"/>
        <end position="364"/>
    </location>
    <ligand>
        <name>ATP</name>
        <dbReference type="ChEBI" id="CHEBI:30616"/>
    </ligand>
</feature>
<dbReference type="GO" id="GO:0004066">
    <property type="term" value="F:asparagine synthase (glutamine-hydrolyzing) activity"/>
    <property type="evidence" value="ECO:0007669"/>
    <property type="project" value="UniProtKB-EC"/>
</dbReference>
<evidence type="ECO:0000256" key="10">
    <source>
        <dbReference type="PIRSR" id="PIRSR001589-3"/>
    </source>
</evidence>
<keyword evidence="5 9" id="KW-0067">ATP-binding</keyword>
<dbReference type="PANTHER" id="PTHR43284">
    <property type="entry name" value="ASPARAGINE SYNTHETASE (GLUTAMINE-HYDROLYZING)"/>
    <property type="match status" value="1"/>
</dbReference>
<feature type="active site" description="For GATase activity" evidence="8">
    <location>
        <position position="2"/>
    </location>
</feature>
<evidence type="ECO:0000256" key="8">
    <source>
        <dbReference type="PIRSR" id="PIRSR001589-1"/>
    </source>
</evidence>
<name>A0A286TZB5_9BACT</name>
<dbReference type="GO" id="GO:0006529">
    <property type="term" value="P:asparagine biosynthetic process"/>
    <property type="evidence" value="ECO:0007669"/>
    <property type="project" value="UniProtKB-KW"/>
</dbReference>
<feature type="binding site" evidence="9">
    <location>
        <position position="262"/>
    </location>
    <ligand>
        <name>ATP</name>
        <dbReference type="ChEBI" id="CHEBI:30616"/>
    </ligand>
</feature>
<dbReference type="PROSITE" id="PS51278">
    <property type="entry name" value="GATASE_TYPE_2"/>
    <property type="match status" value="1"/>
</dbReference>
<dbReference type="InterPro" id="IPR014729">
    <property type="entry name" value="Rossmann-like_a/b/a_fold"/>
</dbReference>
<reference evidence="13" key="1">
    <citation type="journal article" date="2017" name="Environ. Microbiol. Rep.">
        <title>Genetic Diversity of Marine Anaerobic Ammonium-Oxidizing Bacteria as Revealed by Genomic and Proteomic Analyses of 'Candidatus Scalindua japonica'.</title>
        <authorList>
            <person name="Oshiki M."/>
            <person name="Mizuto K."/>
            <person name="Kimura Z."/>
            <person name="Kindaichi T."/>
            <person name="Satoh H."/>
            <person name="Okabe S."/>
        </authorList>
    </citation>
    <scope>NUCLEOTIDE SEQUENCE [LARGE SCALE GENOMIC DNA]</scope>
    <source>
        <strain evidence="13">husup-a2</strain>
    </source>
</reference>
<dbReference type="EMBL" id="BAOS01000020">
    <property type="protein sequence ID" value="GAX61232.1"/>
    <property type="molecule type" value="Genomic_DNA"/>
</dbReference>
<evidence type="ECO:0000256" key="2">
    <source>
        <dbReference type="ARBA" id="ARBA00005752"/>
    </source>
</evidence>
<dbReference type="PIRSF" id="PIRSF001589">
    <property type="entry name" value="Asn_synthetase_glu-h"/>
    <property type="match status" value="1"/>
</dbReference>
<dbReference type="CDD" id="cd00712">
    <property type="entry name" value="AsnB"/>
    <property type="match status" value="1"/>
</dbReference>
<evidence type="ECO:0000256" key="3">
    <source>
        <dbReference type="ARBA" id="ARBA00012737"/>
    </source>
</evidence>
<gene>
    <name evidence="12" type="ORF">SCALIN_C20_0009</name>
</gene>
<evidence type="ECO:0000256" key="7">
    <source>
        <dbReference type="ARBA" id="ARBA00048741"/>
    </source>
</evidence>
<feature type="domain" description="Glutamine amidotransferase type-2" evidence="11">
    <location>
        <begin position="2"/>
        <end position="213"/>
    </location>
</feature>
<keyword evidence="8" id="KW-0061">Asparagine biosynthesis</keyword>
<evidence type="ECO:0000313" key="12">
    <source>
        <dbReference type="EMBL" id="GAX61232.1"/>
    </source>
</evidence>
<dbReference type="OrthoDB" id="9763290at2"/>
<proteinExistence type="inferred from homology"/>
<dbReference type="Pfam" id="PF13537">
    <property type="entry name" value="GATase_7"/>
    <property type="match status" value="1"/>
</dbReference>
<dbReference type="CDD" id="cd01991">
    <property type="entry name" value="Asn_synthase_B_C"/>
    <property type="match status" value="1"/>
</dbReference>
<evidence type="ECO:0000313" key="13">
    <source>
        <dbReference type="Proteomes" id="UP000218542"/>
    </source>
</evidence>
<dbReference type="PANTHER" id="PTHR43284:SF1">
    <property type="entry name" value="ASPARAGINE SYNTHETASE"/>
    <property type="match status" value="1"/>
</dbReference>
<evidence type="ECO:0000256" key="9">
    <source>
        <dbReference type="PIRSR" id="PIRSR001589-2"/>
    </source>
</evidence>
<dbReference type="InterPro" id="IPR051786">
    <property type="entry name" value="ASN_synthetase/amidase"/>
</dbReference>
<dbReference type="InterPro" id="IPR001962">
    <property type="entry name" value="Asn_synthase"/>
</dbReference>
<dbReference type="NCBIfam" id="TIGR01536">
    <property type="entry name" value="asn_synth_AEB"/>
    <property type="match status" value="1"/>
</dbReference>
<dbReference type="Proteomes" id="UP000218542">
    <property type="component" value="Unassembled WGS sequence"/>
</dbReference>
<evidence type="ECO:0000256" key="5">
    <source>
        <dbReference type="ARBA" id="ARBA00022840"/>
    </source>
</evidence>
<keyword evidence="4 9" id="KW-0547">Nucleotide-binding</keyword>
<sequence>MCGICGKVNFDKDSTVDRRVLENMMAIMNHRGPDDKGMYIKGQVGLGHKRLSIIDLNTGKQPISNEDMNVWVVYNGEIYNYRELRKRLIEKGHVFKTESDTEVIVHLYEEYGESFISELRGMFAFALWDEKESVLLLARDRVGIKPLYYCMTKDSFLFSSEMKSILEDPKVKREENPEIVDRFLTYFYIPGTETLLKGIHKLSPGHYLILKNEKINIKQYWDLNFSNSKRNYSFEDSKGQLIDLLRESVRDHMISDVPVGFLLSGGIDSTALLSFAIDETDKDISTFTIGFEGESFADERPFARLAAEKFGTKHYEMTMSSQGFLNFLPKYVWHMEEPVCEPPAIALYYVSKLAKEHVKVLISGEGGDEAFAGYPNYRNYVWMERIKKIIGPLNSPISVLIDKLGNMRYLEKLKKYAPLMTLEMKEYYYSRTSSPSGYFNDNKNEFYSKEFGDNINKNNSAGITRDYFENITKVSNLNKMLYIDTKTWLPDDLLTKADKITMANSVELRVPLLDHRLLEFAANLPDSHKLNWFTTKHILKKAFSNKVPKEILYRKKTGFPVPYESWLRNEMKDFVYDIMMDKKTLNRGYFEKKSIERLIRENSQRMNHSKVIFSLIVLELWHRKFIDNDCIT</sequence>
<dbReference type="SUPFAM" id="SSF56235">
    <property type="entry name" value="N-terminal nucleophile aminohydrolases (Ntn hydrolases)"/>
    <property type="match status" value="1"/>
</dbReference>
<dbReference type="Gene3D" id="3.60.20.10">
    <property type="entry name" value="Glutamine Phosphoribosylpyrophosphate, subunit 1, domain 1"/>
    <property type="match status" value="1"/>
</dbReference>
<dbReference type="AlphaFoldDB" id="A0A286TZB5"/>
<dbReference type="InterPro" id="IPR006426">
    <property type="entry name" value="Asn_synth_AEB"/>
</dbReference>
<dbReference type="EC" id="6.3.5.4" evidence="3"/>
<keyword evidence="8" id="KW-0028">Amino-acid biosynthesis</keyword>
<dbReference type="InterPro" id="IPR029055">
    <property type="entry name" value="Ntn_hydrolases_N"/>
</dbReference>
<feature type="binding site" evidence="9">
    <location>
        <position position="289"/>
    </location>
    <ligand>
        <name>ATP</name>
        <dbReference type="ChEBI" id="CHEBI:30616"/>
    </ligand>
</feature>
<comment type="catalytic activity">
    <reaction evidence="7">
        <text>L-aspartate + L-glutamine + ATP + H2O = L-asparagine + L-glutamate + AMP + diphosphate + H(+)</text>
        <dbReference type="Rhea" id="RHEA:12228"/>
        <dbReference type="ChEBI" id="CHEBI:15377"/>
        <dbReference type="ChEBI" id="CHEBI:15378"/>
        <dbReference type="ChEBI" id="CHEBI:29985"/>
        <dbReference type="ChEBI" id="CHEBI:29991"/>
        <dbReference type="ChEBI" id="CHEBI:30616"/>
        <dbReference type="ChEBI" id="CHEBI:33019"/>
        <dbReference type="ChEBI" id="CHEBI:58048"/>
        <dbReference type="ChEBI" id="CHEBI:58359"/>
        <dbReference type="ChEBI" id="CHEBI:456215"/>
        <dbReference type="EC" id="6.3.5.4"/>
    </reaction>
</comment>
<dbReference type="GO" id="GO:0005524">
    <property type="term" value="F:ATP binding"/>
    <property type="evidence" value="ECO:0007669"/>
    <property type="project" value="UniProtKB-KW"/>
</dbReference>
<evidence type="ECO:0000256" key="1">
    <source>
        <dbReference type="ARBA" id="ARBA00005187"/>
    </source>
</evidence>
<dbReference type="GO" id="GO:0005829">
    <property type="term" value="C:cytosol"/>
    <property type="evidence" value="ECO:0007669"/>
    <property type="project" value="TreeGrafter"/>
</dbReference>
<organism evidence="12 13">
    <name type="scientific">Candidatus Scalindua japonica</name>
    <dbReference type="NCBI Taxonomy" id="1284222"/>
    <lineage>
        <taxon>Bacteria</taxon>
        <taxon>Pseudomonadati</taxon>
        <taxon>Planctomycetota</taxon>
        <taxon>Candidatus Brocadiia</taxon>
        <taxon>Candidatus Brocadiales</taxon>
        <taxon>Candidatus Scalinduaceae</taxon>
        <taxon>Candidatus Scalindua</taxon>
    </lineage>
</organism>
<dbReference type="InterPro" id="IPR033738">
    <property type="entry name" value="AsnB_N"/>
</dbReference>
<comment type="similarity">
    <text evidence="2">Belongs to the asparagine synthetase family.</text>
</comment>
<feature type="site" description="Important for beta-aspartyl-AMP intermediate formation" evidence="10">
    <location>
        <position position="365"/>
    </location>
</feature>
<keyword evidence="6 8" id="KW-0315">Glutamine amidotransferase</keyword>
<protein>
    <recommendedName>
        <fullName evidence="3">asparagine synthase (glutamine-hydrolyzing)</fullName>
        <ecNumber evidence="3">6.3.5.4</ecNumber>
    </recommendedName>
</protein>
<comment type="pathway">
    <text evidence="1">Amino-acid biosynthesis; L-asparagine biosynthesis; L-asparagine from L-aspartate (L-Gln route): step 1/1.</text>
</comment>
<dbReference type="RefSeq" id="WP_096894626.1">
    <property type="nucleotide sequence ID" value="NZ_BAOS01000020.1"/>
</dbReference>
<evidence type="ECO:0000256" key="4">
    <source>
        <dbReference type="ARBA" id="ARBA00022741"/>
    </source>
</evidence>
<evidence type="ECO:0000256" key="6">
    <source>
        <dbReference type="ARBA" id="ARBA00022962"/>
    </source>
</evidence>
<dbReference type="SUPFAM" id="SSF52402">
    <property type="entry name" value="Adenine nucleotide alpha hydrolases-like"/>
    <property type="match status" value="1"/>
</dbReference>
<comment type="caution">
    <text evidence="12">The sequence shown here is derived from an EMBL/GenBank/DDBJ whole genome shotgun (WGS) entry which is preliminary data.</text>
</comment>
<keyword evidence="13" id="KW-1185">Reference proteome</keyword>
<feature type="binding site" evidence="9">
    <location>
        <position position="100"/>
    </location>
    <ligand>
        <name>L-glutamine</name>
        <dbReference type="ChEBI" id="CHEBI:58359"/>
    </ligand>
</feature>
<evidence type="ECO:0000259" key="11">
    <source>
        <dbReference type="PROSITE" id="PS51278"/>
    </source>
</evidence>
<dbReference type="InterPro" id="IPR017932">
    <property type="entry name" value="GATase_2_dom"/>
</dbReference>
<dbReference type="Gene3D" id="3.40.50.620">
    <property type="entry name" value="HUPs"/>
    <property type="match status" value="1"/>
</dbReference>